<evidence type="ECO:0000256" key="1">
    <source>
        <dbReference type="ARBA" id="ARBA00004613"/>
    </source>
</evidence>
<dbReference type="InterPro" id="IPR039477">
    <property type="entry name" value="ILEI/PANDER_dom"/>
</dbReference>
<evidence type="ECO:0000256" key="4">
    <source>
        <dbReference type="ARBA" id="ARBA00022729"/>
    </source>
</evidence>
<gene>
    <name evidence="7" type="ORF">TTRE_0000255801</name>
</gene>
<dbReference type="EMBL" id="HG805889">
    <property type="protein sequence ID" value="CDW54288.1"/>
    <property type="molecule type" value="Genomic_DNA"/>
</dbReference>
<dbReference type="Proteomes" id="UP000030665">
    <property type="component" value="Unassembled WGS sequence"/>
</dbReference>
<evidence type="ECO:0000256" key="5">
    <source>
        <dbReference type="ARBA" id="ARBA00023157"/>
    </source>
</evidence>
<evidence type="ECO:0000313" key="8">
    <source>
        <dbReference type="Proteomes" id="UP000030665"/>
    </source>
</evidence>
<reference evidence="7" key="1">
    <citation type="submission" date="2014-01" db="EMBL/GenBank/DDBJ databases">
        <authorList>
            <person name="Aslett M."/>
        </authorList>
    </citation>
    <scope>NUCLEOTIDE SEQUENCE</scope>
</reference>
<organism evidence="7 8">
    <name type="scientific">Trichuris trichiura</name>
    <name type="common">Whipworm</name>
    <name type="synonym">Trichocephalus trichiurus</name>
    <dbReference type="NCBI Taxonomy" id="36087"/>
    <lineage>
        <taxon>Eukaryota</taxon>
        <taxon>Metazoa</taxon>
        <taxon>Ecdysozoa</taxon>
        <taxon>Nematoda</taxon>
        <taxon>Enoplea</taxon>
        <taxon>Dorylaimia</taxon>
        <taxon>Trichinellida</taxon>
        <taxon>Trichuridae</taxon>
        <taxon>Trichuris</taxon>
    </lineage>
</organism>
<comment type="similarity">
    <text evidence="2">Belongs to the FAM3 family.</text>
</comment>
<dbReference type="Pfam" id="PF15711">
    <property type="entry name" value="ILEI"/>
    <property type="match status" value="1"/>
</dbReference>
<evidence type="ECO:0000256" key="2">
    <source>
        <dbReference type="ARBA" id="ARBA00010905"/>
    </source>
</evidence>
<dbReference type="AlphaFoldDB" id="A0A077Z3P5"/>
<dbReference type="OrthoDB" id="440755at2759"/>
<name>A0A077Z3P5_TRITR</name>
<comment type="subcellular location">
    <subcellularLocation>
        <location evidence="1">Secreted</location>
    </subcellularLocation>
</comment>
<reference evidence="7" key="2">
    <citation type="submission" date="2014-03" db="EMBL/GenBank/DDBJ databases">
        <title>The whipworm genome and dual-species transcriptomics of an intimate host-pathogen interaction.</title>
        <authorList>
            <person name="Foth B.J."/>
            <person name="Tsai I.J."/>
            <person name="Reid A.J."/>
            <person name="Bancroft A.J."/>
            <person name="Nichol S."/>
            <person name="Tracey A."/>
            <person name="Holroyd N."/>
            <person name="Cotton J.A."/>
            <person name="Stanley E.J."/>
            <person name="Zarowiecki M."/>
            <person name="Liu J.Z."/>
            <person name="Huckvale T."/>
            <person name="Cooper P.J."/>
            <person name="Grencis R.K."/>
            <person name="Berriman M."/>
        </authorList>
    </citation>
    <scope>NUCLEOTIDE SEQUENCE [LARGE SCALE GENOMIC DNA]</scope>
</reference>
<dbReference type="GO" id="GO:0005576">
    <property type="term" value="C:extracellular region"/>
    <property type="evidence" value="ECO:0007669"/>
    <property type="project" value="UniProtKB-SubCell"/>
</dbReference>
<evidence type="ECO:0000313" key="7">
    <source>
        <dbReference type="EMBL" id="CDW54288.1"/>
    </source>
</evidence>
<feature type="domain" description="ILEI/PANDER" evidence="6">
    <location>
        <begin position="77"/>
        <end position="165"/>
    </location>
</feature>
<keyword evidence="5" id="KW-1015">Disulfide bond</keyword>
<evidence type="ECO:0000259" key="6">
    <source>
        <dbReference type="Pfam" id="PF15711"/>
    </source>
</evidence>
<dbReference type="PROSITE" id="PS52031">
    <property type="entry name" value="GG_LECTIN"/>
    <property type="match status" value="1"/>
</dbReference>
<evidence type="ECO:0000256" key="3">
    <source>
        <dbReference type="ARBA" id="ARBA00022525"/>
    </source>
</evidence>
<accession>A0A077Z3P5</accession>
<keyword evidence="8" id="KW-1185">Reference proteome</keyword>
<keyword evidence="3" id="KW-0964">Secreted</keyword>
<dbReference type="PANTHER" id="PTHR14592">
    <property type="entry name" value="UNCHARACTERIZED FAM3"/>
    <property type="match status" value="1"/>
</dbReference>
<protein>
    <recommendedName>
        <fullName evidence="6">ILEI/PANDER domain-containing protein</fullName>
    </recommendedName>
</protein>
<keyword evidence="4" id="KW-0732">Signal</keyword>
<dbReference type="STRING" id="36087.A0A077Z3P5"/>
<dbReference type="InterPro" id="IPR039220">
    <property type="entry name" value="FAM3"/>
</dbReference>
<sequence length="217" mass="24581">MHFTSRKCNCSFHVSRKSQRSEHIRTSEDHEKCGALMECEDKKILISLYSGKQSVTSPYICINGRVIMSRETNGAGRGLNVIILEPLTGIVLRRLNFDTFLEKDDTALDLILSQLTTEQLVIVLTHDDASHGLSSAIKKTFQSLGSSMIDKLNFRGSWFFIGQKGIKGFSPFEDVCSQMCPNIHSNFCFQLHRSAEEMKWAPPVSAKMCVPYKRKRK</sequence>
<proteinExistence type="inferred from homology"/>